<dbReference type="EMBL" id="CAKW01000007">
    <property type="protein sequence ID" value="CCJ70828.1"/>
    <property type="molecule type" value="Genomic_DNA"/>
</dbReference>
<evidence type="ECO:0000313" key="2">
    <source>
        <dbReference type="Proteomes" id="UP000009340"/>
    </source>
</evidence>
<accession>K7ZX87</accession>
<organism evidence="1 2">
    <name type="scientific">Cronobacter condimenti 1330</name>
    <dbReference type="NCBI Taxonomy" id="1073999"/>
    <lineage>
        <taxon>Bacteria</taxon>
        <taxon>Pseudomonadati</taxon>
        <taxon>Pseudomonadota</taxon>
        <taxon>Gammaproteobacteria</taxon>
        <taxon>Enterobacterales</taxon>
        <taxon>Enterobacteriaceae</taxon>
        <taxon>Cronobacter</taxon>
    </lineage>
</organism>
<protein>
    <submittedName>
        <fullName evidence="1">Uncharacterized protein</fullName>
    </submittedName>
</protein>
<sequence length="37" mass="4542">MTVVKSLLKINCDSKHLFQVFCWFFIELNHALCFRYF</sequence>
<dbReference type="AlphaFoldDB" id="K7ZX87"/>
<gene>
    <name evidence="1" type="ORF">BN137_156</name>
</gene>
<name>K7ZX87_9ENTR</name>
<proteinExistence type="predicted"/>
<comment type="caution">
    <text evidence="1">The sequence shown here is derived from an EMBL/GenBank/DDBJ whole genome shotgun (WGS) entry which is preliminary data.</text>
</comment>
<dbReference type="Proteomes" id="UP000009340">
    <property type="component" value="Unassembled WGS sequence"/>
</dbReference>
<evidence type="ECO:0000313" key="1">
    <source>
        <dbReference type="EMBL" id="CCJ70828.1"/>
    </source>
</evidence>
<reference evidence="1" key="1">
    <citation type="submission" date="2012-07" db="EMBL/GenBank/DDBJ databases">
        <authorList>
            <person name="Cummings C."/>
        </authorList>
    </citation>
    <scope>NUCLEOTIDE SEQUENCE</scope>
    <source>
        <strain evidence="1">1330</strain>
    </source>
</reference>